<dbReference type="SUPFAM" id="SSF53850">
    <property type="entry name" value="Periplasmic binding protein-like II"/>
    <property type="match status" value="1"/>
</dbReference>
<gene>
    <name evidence="5" type="ORF">BHD05_03095</name>
</gene>
<feature type="chain" id="PRO_5038581420" evidence="4">
    <location>
        <begin position="24"/>
        <end position="412"/>
    </location>
</feature>
<evidence type="ECO:0000313" key="5">
    <source>
        <dbReference type="EMBL" id="QHO68775.1"/>
    </source>
</evidence>
<dbReference type="GO" id="GO:1901982">
    <property type="term" value="F:maltose binding"/>
    <property type="evidence" value="ECO:0007669"/>
    <property type="project" value="TreeGrafter"/>
</dbReference>
<evidence type="ECO:0000256" key="1">
    <source>
        <dbReference type="ARBA" id="ARBA00008520"/>
    </source>
</evidence>
<protein>
    <submittedName>
        <fullName evidence="5">Sugar ABC transporter substrate-binding protein</fullName>
    </submittedName>
</protein>
<dbReference type="PANTHER" id="PTHR30061:SF50">
    <property type="entry name" value="MALTOSE_MALTODEXTRIN-BINDING PERIPLASMIC PROTEIN"/>
    <property type="match status" value="1"/>
</dbReference>
<dbReference type="GO" id="GO:0055052">
    <property type="term" value="C:ATP-binding cassette (ABC) transporter complex, substrate-binding subunit-containing"/>
    <property type="evidence" value="ECO:0007669"/>
    <property type="project" value="TreeGrafter"/>
</dbReference>
<comment type="similarity">
    <text evidence="1">Belongs to the bacterial solute-binding protein 1 family.</text>
</comment>
<organism evidence="5 6">
    <name type="scientific">Marisediminicola antarctica</name>
    <dbReference type="NCBI Taxonomy" id="674079"/>
    <lineage>
        <taxon>Bacteria</taxon>
        <taxon>Bacillati</taxon>
        <taxon>Actinomycetota</taxon>
        <taxon>Actinomycetes</taxon>
        <taxon>Micrococcales</taxon>
        <taxon>Microbacteriaceae</taxon>
        <taxon>Marisediminicola</taxon>
    </lineage>
</organism>
<evidence type="ECO:0000256" key="4">
    <source>
        <dbReference type="SAM" id="SignalP"/>
    </source>
</evidence>
<dbReference type="OrthoDB" id="366726at2"/>
<name>A0A7L5AGB5_9MICO</name>
<evidence type="ECO:0000313" key="6">
    <source>
        <dbReference type="Proteomes" id="UP000464507"/>
    </source>
</evidence>
<accession>A0A7L5AGB5</accession>
<dbReference type="GO" id="GO:0042956">
    <property type="term" value="P:maltodextrin transmembrane transport"/>
    <property type="evidence" value="ECO:0007669"/>
    <property type="project" value="TreeGrafter"/>
</dbReference>
<dbReference type="PROSITE" id="PS51257">
    <property type="entry name" value="PROKAR_LIPOPROTEIN"/>
    <property type="match status" value="1"/>
</dbReference>
<dbReference type="AlphaFoldDB" id="A0A7L5AGB5"/>
<dbReference type="Pfam" id="PF13416">
    <property type="entry name" value="SBP_bac_8"/>
    <property type="match status" value="1"/>
</dbReference>
<evidence type="ECO:0000256" key="2">
    <source>
        <dbReference type="ARBA" id="ARBA00022448"/>
    </source>
</evidence>
<dbReference type="GO" id="GO:0015768">
    <property type="term" value="P:maltose transport"/>
    <property type="evidence" value="ECO:0007669"/>
    <property type="project" value="TreeGrafter"/>
</dbReference>
<keyword evidence="6" id="KW-1185">Reference proteome</keyword>
<sequence>MNKKALGAAALAVGLTASLGGCAAGSDGGGGDSAAGQELSILIASSGDAETQSVTEAANAWAADNDATVDVIVANDLNQQLSQGFAGDSAPDLFYMGWDQFSTYASNSYLEPYAADLSTAGDFYSGLVDTFTYDSTFTCAPKDFSTLGLIVNTDAWAAAGLTEADVPTDWDSLEAVATTLTTDAQVGLSFGLEYARAGAFMNQAGGQLISDDGQTVEADTPENVAGLEYIQQLHEAGVYKTPSELDSGWSGEALGKGAAAMVIEGPWIKGIKNDFPDTNYAAYELPAGPEGKSTYTFTNCWGIPQGSDTTEAATSLVEFLTSDEQQMAAADAFGVIPSTESAAALYAESYPENASFVASADYAVSPVNFAGSTSAVADFNSQLETLIGGDAQGILESFQTSLQAALDEANAQ</sequence>
<dbReference type="InterPro" id="IPR006059">
    <property type="entry name" value="SBP"/>
</dbReference>
<dbReference type="KEGG" id="mant:BHD05_03095"/>
<dbReference type="RefSeq" id="WP_161885132.1">
    <property type="nucleotide sequence ID" value="NZ_CP017146.1"/>
</dbReference>
<keyword evidence="3 4" id="KW-0732">Signal</keyword>
<dbReference type="EMBL" id="CP017146">
    <property type="protein sequence ID" value="QHO68775.1"/>
    <property type="molecule type" value="Genomic_DNA"/>
</dbReference>
<reference evidence="5 6" key="1">
    <citation type="submission" date="2016-09" db="EMBL/GenBank/DDBJ databases">
        <title>Complete genome sequence of microbes from the polar regions.</title>
        <authorList>
            <person name="Liao L."/>
            <person name="Chen B."/>
        </authorList>
    </citation>
    <scope>NUCLEOTIDE SEQUENCE [LARGE SCALE GENOMIC DNA]</scope>
    <source>
        <strain evidence="5 6">ZS314</strain>
    </source>
</reference>
<feature type="signal peptide" evidence="4">
    <location>
        <begin position="1"/>
        <end position="23"/>
    </location>
</feature>
<dbReference type="Gene3D" id="3.40.190.10">
    <property type="entry name" value="Periplasmic binding protein-like II"/>
    <property type="match status" value="1"/>
</dbReference>
<dbReference type="Proteomes" id="UP000464507">
    <property type="component" value="Chromosome"/>
</dbReference>
<proteinExistence type="inferred from homology"/>
<evidence type="ECO:0000256" key="3">
    <source>
        <dbReference type="ARBA" id="ARBA00022729"/>
    </source>
</evidence>
<keyword evidence="2" id="KW-0813">Transport</keyword>
<dbReference type="PANTHER" id="PTHR30061">
    <property type="entry name" value="MALTOSE-BINDING PERIPLASMIC PROTEIN"/>
    <property type="match status" value="1"/>
</dbReference>